<dbReference type="RefSeq" id="WP_345169845.1">
    <property type="nucleotide sequence ID" value="NZ_BAABJK010000009.1"/>
</dbReference>
<name>A0ABP9HNS6_9FLAO</name>
<evidence type="ECO:0000313" key="2">
    <source>
        <dbReference type="Proteomes" id="UP001501692"/>
    </source>
</evidence>
<keyword evidence="2" id="KW-1185">Reference proteome</keyword>
<proteinExistence type="predicted"/>
<organism evidence="1 2">
    <name type="scientific">Algibacter aquimarinus</name>
    <dbReference type="NCBI Taxonomy" id="1136748"/>
    <lineage>
        <taxon>Bacteria</taxon>
        <taxon>Pseudomonadati</taxon>
        <taxon>Bacteroidota</taxon>
        <taxon>Flavobacteriia</taxon>
        <taxon>Flavobacteriales</taxon>
        <taxon>Flavobacteriaceae</taxon>
        <taxon>Algibacter</taxon>
    </lineage>
</organism>
<comment type="caution">
    <text evidence="1">The sequence shown here is derived from an EMBL/GenBank/DDBJ whole genome shotgun (WGS) entry which is preliminary data.</text>
</comment>
<evidence type="ECO:0000313" key="1">
    <source>
        <dbReference type="EMBL" id="GAA4975002.1"/>
    </source>
</evidence>
<accession>A0ABP9HNS6</accession>
<sequence>MKNFKLLTILIFVLTILSFKPKSFDNTQSKKDFDAYYTEKDKNDIIGTWIKKTDSKSSKKSIADNILEIKFKKNFTAKIKVSDSDRIRIITGKWSSIETENFKKIAGNNAKLPSNNIILEYLRNGKGMNLTTLSKEIKNGKVQLKLGEVLFDKK</sequence>
<dbReference type="Proteomes" id="UP001501692">
    <property type="component" value="Unassembled WGS sequence"/>
</dbReference>
<gene>
    <name evidence="1" type="ORF">GCM10023315_27070</name>
</gene>
<reference evidence="2" key="1">
    <citation type="journal article" date="2019" name="Int. J. Syst. Evol. Microbiol.">
        <title>The Global Catalogue of Microorganisms (GCM) 10K type strain sequencing project: providing services to taxonomists for standard genome sequencing and annotation.</title>
        <authorList>
            <consortium name="The Broad Institute Genomics Platform"/>
            <consortium name="The Broad Institute Genome Sequencing Center for Infectious Disease"/>
            <person name="Wu L."/>
            <person name="Ma J."/>
        </authorList>
    </citation>
    <scope>NUCLEOTIDE SEQUENCE [LARGE SCALE GENOMIC DNA]</scope>
    <source>
        <strain evidence="2">JCM 18287</strain>
    </source>
</reference>
<dbReference type="EMBL" id="BAABJK010000009">
    <property type="protein sequence ID" value="GAA4975002.1"/>
    <property type="molecule type" value="Genomic_DNA"/>
</dbReference>
<protein>
    <submittedName>
        <fullName evidence="1">Uncharacterized protein</fullName>
    </submittedName>
</protein>